<sequence>MNKHITYHKMQKTTIVDGVEITTNLFEEEIHSLPKKEEYNSLIITQTPISQHHEKEEDISTISDKDNENEKKPIIKSKNKKLKKKEVKNYICSVCGHKCNTNGALVSHKRIHDPNSKKYSCPECGKKFRTMAEVRRHSVTHTGDKKFICPIENCRRCFTTKSYLDKHIESHKTNQTYQCTYYGCNNSFFMKSELIAHVKEKHQNIIGNKNAAFCCPYEGCTKAFEYPSHLFKHCAAQHQKNDFVCGFENCYETFNREELLWEHISSIHGMDKEKYQEERIECPKCGVIVLKRTLQQHMRKAHTEKSICFKDDGTIITDEKKRWFECCK</sequence>
<name>B0E6U8_ENTDS</name>
<evidence type="ECO:0000256" key="8">
    <source>
        <dbReference type="ARBA" id="ARBA00023242"/>
    </source>
</evidence>
<feature type="compositionally biased region" description="Basic and acidic residues" evidence="10">
    <location>
        <begin position="51"/>
        <end position="73"/>
    </location>
</feature>
<evidence type="ECO:0000256" key="7">
    <source>
        <dbReference type="ARBA" id="ARBA00023163"/>
    </source>
</evidence>
<feature type="domain" description="C2H2-type" evidence="11">
    <location>
        <begin position="90"/>
        <end position="117"/>
    </location>
</feature>
<gene>
    <name evidence="12" type="ORF">EDI_251250</name>
</gene>
<evidence type="ECO:0000256" key="6">
    <source>
        <dbReference type="ARBA" id="ARBA00023015"/>
    </source>
</evidence>
<evidence type="ECO:0000256" key="1">
    <source>
        <dbReference type="ARBA" id="ARBA00004123"/>
    </source>
</evidence>
<keyword evidence="3" id="KW-0677">Repeat</keyword>
<dbReference type="PROSITE" id="PS50157">
    <property type="entry name" value="ZINC_FINGER_C2H2_2"/>
    <property type="match status" value="5"/>
</dbReference>
<dbReference type="Gene3D" id="3.30.160.60">
    <property type="entry name" value="Classic Zinc Finger"/>
    <property type="match status" value="4"/>
</dbReference>
<keyword evidence="13" id="KW-1185">Reference proteome</keyword>
<dbReference type="GO" id="GO:0008270">
    <property type="term" value="F:zinc ion binding"/>
    <property type="evidence" value="ECO:0007669"/>
    <property type="project" value="UniProtKB-KW"/>
</dbReference>
<evidence type="ECO:0000256" key="5">
    <source>
        <dbReference type="ARBA" id="ARBA00022833"/>
    </source>
</evidence>
<keyword evidence="4 9" id="KW-0863">Zinc-finger</keyword>
<dbReference type="FunFam" id="3.30.160.60:FF:000446">
    <property type="entry name" value="Zinc finger protein"/>
    <property type="match status" value="1"/>
</dbReference>
<evidence type="ECO:0000256" key="4">
    <source>
        <dbReference type="ARBA" id="ARBA00022771"/>
    </source>
</evidence>
<dbReference type="InterPro" id="IPR013087">
    <property type="entry name" value="Znf_C2H2_type"/>
</dbReference>
<dbReference type="GO" id="GO:0006357">
    <property type="term" value="P:regulation of transcription by RNA polymerase II"/>
    <property type="evidence" value="ECO:0007669"/>
    <property type="project" value="TreeGrafter"/>
</dbReference>
<dbReference type="InterPro" id="IPR051061">
    <property type="entry name" value="Zinc_finger_trans_reg"/>
</dbReference>
<accession>B0E6U8</accession>
<dbReference type="Pfam" id="PF00096">
    <property type="entry name" value="zf-C2H2"/>
    <property type="match status" value="3"/>
</dbReference>
<evidence type="ECO:0000313" key="13">
    <source>
        <dbReference type="Proteomes" id="UP000008076"/>
    </source>
</evidence>
<dbReference type="Proteomes" id="UP000008076">
    <property type="component" value="Unassembled WGS sequence"/>
</dbReference>
<evidence type="ECO:0000256" key="2">
    <source>
        <dbReference type="ARBA" id="ARBA00022723"/>
    </source>
</evidence>
<evidence type="ECO:0000256" key="10">
    <source>
        <dbReference type="SAM" id="MobiDB-lite"/>
    </source>
</evidence>
<feature type="domain" description="C2H2-type" evidence="11">
    <location>
        <begin position="177"/>
        <end position="202"/>
    </location>
</feature>
<dbReference type="eggNOG" id="KOG1721">
    <property type="taxonomic scope" value="Eukaryota"/>
</dbReference>
<comment type="subcellular location">
    <subcellularLocation>
        <location evidence="1">Nucleus</location>
    </subcellularLocation>
</comment>
<keyword evidence="6" id="KW-0805">Transcription regulation</keyword>
<feature type="domain" description="C2H2-type" evidence="11">
    <location>
        <begin position="243"/>
        <end position="273"/>
    </location>
</feature>
<keyword evidence="5" id="KW-0862">Zinc</keyword>
<evidence type="ECO:0000259" key="11">
    <source>
        <dbReference type="PROSITE" id="PS50157"/>
    </source>
</evidence>
<dbReference type="RefSeq" id="XP_001734109.1">
    <property type="nucleotide sequence ID" value="XM_001734057.1"/>
</dbReference>
<dbReference type="OMA" id="KTRNFKQ"/>
<dbReference type="GO" id="GO:0005634">
    <property type="term" value="C:nucleus"/>
    <property type="evidence" value="ECO:0007669"/>
    <property type="project" value="UniProtKB-SubCell"/>
</dbReference>
<dbReference type="PANTHER" id="PTHR46179:SF13">
    <property type="entry name" value="C2H2-TYPE DOMAIN-CONTAINING PROTEIN"/>
    <property type="match status" value="1"/>
</dbReference>
<dbReference type="VEuPathDB" id="AmoebaDB:EDI_251250"/>
<dbReference type="AlphaFoldDB" id="B0E6U8"/>
<organism evidence="13">
    <name type="scientific">Entamoeba dispar (strain ATCC PRA-260 / SAW760)</name>
    <dbReference type="NCBI Taxonomy" id="370354"/>
    <lineage>
        <taxon>Eukaryota</taxon>
        <taxon>Amoebozoa</taxon>
        <taxon>Evosea</taxon>
        <taxon>Archamoebae</taxon>
        <taxon>Mastigamoebida</taxon>
        <taxon>Entamoebidae</taxon>
        <taxon>Entamoeba</taxon>
    </lineage>
</organism>
<feature type="domain" description="C2H2-type" evidence="11">
    <location>
        <begin position="147"/>
        <end position="176"/>
    </location>
</feature>
<feature type="region of interest" description="Disordered" evidence="10">
    <location>
        <begin position="47"/>
        <end position="77"/>
    </location>
</feature>
<dbReference type="GeneID" id="5879003"/>
<dbReference type="EMBL" id="DS547933">
    <property type="protein sequence ID" value="EDR29689.1"/>
    <property type="molecule type" value="Genomic_DNA"/>
</dbReference>
<dbReference type="PROSITE" id="PS00028">
    <property type="entry name" value="ZINC_FINGER_C2H2_1"/>
    <property type="match status" value="6"/>
</dbReference>
<protein>
    <submittedName>
        <fullName evidence="12">Zinc finger protein, putative</fullName>
    </submittedName>
</protein>
<reference evidence="13" key="1">
    <citation type="submission" date="2007-12" db="EMBL/GenBank/DDBJ databases">
        <title>Annotation of Entamoeba dispar SAW760.</title>
        <authorList>
            <person name="Lorenzi H."/>
            <person name="Inman J."/>
            <person name="Schobel S."/>
            <person name="Amedeo P."/>
            <person name="Caler E."/>
        </authorList>
    </citation>
    <scope>NUCLEOTIDE SEQUENCE [LARGE SCALE GENOMIC DNA]</scope>
    <source>
        <strain evidence="13">ATCC PRA-260 / SAW760</strain>
    </source>
</reference>
<dbReference type="SMART" id="SM00355">
    <property type="entry name" value="ZnF_C2H2"/>
    <property type="match status" value="7"/>
</dbReference>
<dbReference type="OrthoDB" id="26517at2759"/>
<dbReference type="PANTHER" id="PTHR46179">
    <property type="entry name" value="ZINC FINGER PROTEIN"/>
    <property type="match status" value="1"/>
</dbReference>
<proteinExistence type="predicted"/>
<keyword evidence="7" id="KW-0804">Transcription</keyword>
<dbReference type="InterPro" id="IPR036236">
    <property type="entry name" value="Znf_C2H2_sf"/>
</dbReference>
<dbReference type="KEGG" id="edi:EDI_251250"/>
<evidence type="ECO:0000256" key="3">
    <source>
        <dbReference type="ARBA" id="ARBA00022737"/>
    </source>
</evidence>
<evidence type="ECO:0000256" key="9">
    <source>
        <dbReference type="PROSITE-ProRule" id="PRU00042"/>
    </source>
</evidence>
<dbReference type="FunFam" id="3.30.160.60:FF:000145">
    <property type="entry name" value="Zinc finger protein 574"/>
    <property type="match status" value="1"/>
</dbReference>
<evidence type="ECO:0000313" key="12">
    <source>
        <dbReference type="EMBL" id="EDR29689.1"/>
    </source>
</evidence>
<keyword evidence="2" id="KW-0479">Metal-binding</keyword>
<keyword evidence="8" id="KW-0539">Nucleus</keyword>
<dbReference type="SUPFAM" id="SSF57667">
    <property type="entry name" value="beta-beta-alpha zinc fingers"/>
    <property type="match status" value="3"/>
</dbReference>
<feature type="domain" description="C2H2-type" evidence="11">
    <location>
        <begin position="119"/>
        <end position="146"/>
    </location>
</feature>